<evidence type="ECO:0000256" key="3">
    <source>
        <dbReference type="PROSITE-ProRule" id="PRU00023"/>
    </source>
</evidence>
<dbReference type="GO" id="GO:0005634">
    <property type="term" value="C:nucleus"/>
    <property type="evidence" value="ECO:0007669"/>
    <property type="project" value="TreeGrafter"/>
</dbReference>
<dbReference type="InterPro" id="IPR050776">
    <property type="entry name" value="Ank_Repeat/CDKN_Inhibitor"/>
</dbReference>
<dbReference type="SMART" id="SM00248">
    <property type="entry name" value="ANK"/>
    <property type="match status" value="3"/>
</dbReference>
<sequence>MDNGGIGNLADANSLSTASDKPRVDDLTTAAARGDFPEVTRLIEAGVGVNEVNVYGRTALQVTKSSRLEIFEILLRNGADPNARDRSYPGHQDTLVTPAHDVARAGYLDVLKCLLRFGADVNIRDSWGNTPAHLAAKYGHYDVVMYLSHATELRNAVNMHGLTPLDYVTGSEGKDSGHCEWMQEMKVNPLRLDDLATISVRAAMTGRLRQCRHLPIADKLKAQLLLQFGDD</sequence>
<dbReference type="AlphaFoldDB" id="A0AAD9PGI2"/>
<protein>
    <submittedName>
        <fullName evidence="5">Uncharacterized protein</fullName>
    </submittedName>
</protein>
<dbReference type="EMBL" id="JAODUO010000002">
    <property type="protein sequence ID" value="KAK2194132.1"/>
    <property type="molecule type" value="Genomic_DNA"/>
</dbReference>
<dbReference type="PROSITE" id="PS50088">
    <property type="entry name" value="ANK_REPEAT"/>
    <property type="match status" value="2"/>
</dbReference>
<evidence type="ECO:0000256" key="4">
    <source>
        <dbReference type="SAM" id="MobiDB-lite"/>
    </source>
</evidence>
<dbReference type="Gene3D" id="1.25.40.20">
    <property type="entry name" value="Ankyrin repeat-containing domain"/>
    <property type="match status" value="1"/>
</dbReference>
<keyword evidence="1" id="KW-0677">Repeat</keyword>
<keyword evidence="6" id="KW-1185">Reference proteome</keyword>
<dbReference type="PANTHER" id="PTHR24201">
    <property type="entry name" value="ANK_REP_REGION DOMAIN-CONTAINING PROTEIN"/>
    <property type="match status" value="1"/>
</dbReference>
<dbReference type="PROSITE" id="PS50297">
    <property type="entry name" value="ANK_REP_REGION"/>
    <property type="match status" value="2"/>
</dbReference>
<dbReference type="InterPro" id="IPR036770">
    <property type="entry name" value="Ankyrin_rpt-contain_sf"/>
</dbReference>
<dbReference type="Pfam" id="PF12796">
    <property type="entry name" value="Ank_2"/>
    <property type="match status" value="1"/>
</dbReference>
<reference evidence="5" key="1">
    <citation type="journal article" date="2023" name="Mol. Biol. Evol.">
        <title>Third-Generation Sequencing Reveals the Adaptive Role of the Epigenome in Three Deep-Sea Polychaetes.</title>
        <authorList>
            <person name="Perez M."/>
            <person name="Aroh O."/>
            <person name="Sun Y."/>
            <person name="Lan Y."/>
            <person name="Juniper S.K."/>
            <person name="Young C.R."/>
            <person name="Angers B."/>
            <person name="Qian P.Y."/>
        </authorList>
    </citation>
    <scope>NUCLEOTIDE SEQUENCE</scope>
    <source>
        <strain evidence="5">R07B-5</strain>
    </source>
</reference>
<dbReference type="InterPro" id="IPR002110">
    <property type="entry name" value="Ankyrin_rpt"/>
</dbReference>
<evidence type="ECO:0000256" key="2">
    <source>
        <dbReference type="ARBA" id="ARBA00023043"/>
    </source>
</evidence>
<evidence type="ECO:0000256" key="1">
    <source>
        <dbReference type="ARBA" id="ARBA00022737"/>
    </source>
</evidence>
<dbReference type="SUPFAM" id="SSF48403">
    <property type="entry name" value="Ankyrin repeat"/>
    <property type="match status" value="1"/>
</dbReference>
<feature type="repeat" description="ANK" evidence="3">
    <location>
        <begin position="94"/>
        <end position="126"/>
    </location>
</feature>
<accession>A0AAD9PGI2</accession>
<comment type="caution">
    <text evidence="5">The sequence shown here is derived from an EMBL/GenBank/DDBJ whole genome shotgun (WGS) entry which is preliminary data.</text>
</comment>
<evidence type="ECO:0000313" key="5">
    <source>
        <dbReference type="EMBL" id="KAK2194132.1"/>
    </source>
</evidence>
<feature type="repeat" description="ANK" evidence="3">
    <location>
        <begin position="127"/>
        <end position="147"/>
    </location>
</feature>
<proteinExistence type="predicted"/>
<organism evidence="5 6">
    <name type="scientific">Ridgeia piscesae</name>
    <name type="common">Tubeworm</name>
    <dbReference type="NCBI Taxonomy" id="27915"/>
    <lineage>
        <taxon>Eukaryota</taxon>
        <taxon>Metazoa</taxon>
        <taxon>Spiralia</taxon>
        <taxon>Lophotrochozoa</taxon>
        <taxon>Annelida</taxon>
        <taxon>Polychaeta</taxon>
        <taxon>Sedentaria</taxon>
        <taxon>Canalipalpata</taxon>
        <taxon>Sabellida</taxon>
        <taxon>Siboglinidae</taxon>
        <taxon>Ridgeia</taxon>
    </lineage>
</organism>
<feature type="region of interest" description="Disordered" evidence="4">
    <location>
        <begin position="1"/>
        <end position="22"/>
    </location>
</feature>
<keyword evidence="2 3" id="KW-0040">ANK repeat</keyword>
<name>A0AAD9PGI2_RIDPI</name>
<dbReference type="PANTHER" id="PTHR24201:SF14">
    <property type="entry name" value="CYCLIN-DEPENDENT KINASE 4 INHIBITOR C-LIKE"/>
    <property type="match status" value="1"/>
</dbReference>
<evidence type="ECO:0000313" key="6">
    <source>
        <dbReference type="Proteomes" id="UP001209878"/>
    </source>
</evidence>
<dbReference type="Pfam" id="PF00023">
    <property type="entry name" value="Ank"/>
    <property type="match status" value="1"/>
</dbReference>
<dbReference type="Proteomes" id="UP001209878">
    <property type="component" value="Unassembled WGS sequence"/>
</dbReference>
<gene>
    <name evidence="5" type="ORF">NP493_2g11004</name>
</gene>